<evidence type="ECO:0000313" key="2">
    <source>
        <dbReference type="EMBL" id="MPR29223.1"/>
    </source>
</evidence>
<feature type="domain" description="HTH crp-type" evidence="1">
    <location>
        <begin position="1"/>
        <end position="40"/>
    </location>
</feature>
<dbReference type="GO" id="GO:0003677">
    <property type="term" value="F:DNA binding"/>
    <property type="evidence" value="ECO:0007669"/>
    <property type="project" value="InterPro"/>
</dbReference>
<dbReference type="OrthoDB" id="7506088at2"/>
<dbReference type="InterPro" id="IPR036390">
    <property type="entry name" value="WH_DNA-bd_sf"/>
</dbReference>
<sequence>MLGVRRTGVTTATHVLEEARMIRAERGRITVPNREKLEDLANDAYGIAEAKYARLIDQV</sequence>
<dbReference type="Gene3D" id="1.10.10.10">
    <property type="entry name" value="Winged helix-like DNA-binding domain superfamily/Winged helix DNA-binding domain"/>
    <property type="match status" value="1"/>
</dbReference>
<gene>
    <name evidence="2" type="ORF">FS320_30015</name>
</gene>
<dbReference type="EMBL" id="VOSK01000209">
    <property type="protein sequence ID" value="MPR29223.1"/>
    <property type="molecule type" value="Genomic_DNA"/>
</dbReference>
<evidence type="ECO:0000259" key="1">
    <source>
        <dbReference type="Pfam" id="PF13545"/>
    </source>
</evidence>
<dbReference type="InterPro" id="IPR036388">
    <property type="entry name" value="WH-like_DNA-bd_sf"/>
</dbReference>
<proteinExistence type="predicted"/>
<evidence type="ECO:0000313" key="3">
    <source>
        <dbReference type="Proteomes" id="UP000403266"/>
    </source>
</evidence>
<dbReference type="Proteomes" id="UP000403266">
    <property type="component" value="Unassembled WGS sequence"/>
</dbReference>
<keyword evidence="3" id="KW-1185">Reference proteome</keyword>
<organism evidence="2 3">
    <name type="scientific">Microvirga tunisiensis</name>
    <dbReference type="NCBI Taxonomy" id="2108360"/>
    <lineage>
        <taxon>Bacteria</taxon>
        <taxon>Pseudomonadati</taxon>
        <taxon>Pseudomonadota</taxon>
        <taxon>Alphaproteobacteria</taxon>
        <taxon>Hyphomicrobiales</taxon>
        <taxon>Methylobacteriaceae</taxon>
        <taxon>Microvirga</taxon>
    </lineage>
</organism>
<dbReference type="AlphaFoldDB" id="A0A5N7MQK0"/>
<comment type="caution">
    <text evidence="2">The sequence shown here is derived from an EMBL/GenBank/DDBJ whole genome shotgun (WGS) entry which is preliminary data.</text>
</comment>
<dbReference type="GO" id="GO:0006355">
    <property type="term" value="P:regulation of DNA-templated transcription"/>
    <property type="evidence" value="ECO:0007669"/>
    <property type="project" value="InterPro"/>
</dbReference>
<accession>A0A5N7MQK0</accession>
<name>A0A5N7MQK0_9HYPH</name>
<dbReference type="SUPFAM" id="SSF46785">
    <property type="entry name" value="Winged helix' DNA-binding domain"/>
    <property type="match status" value="1"/>
</dbReference>
<dbReference type="Pfam" id="PF13545">
    <property type="entry name" value="HTH_Crp_2"/>
    <property type="match status" value="1"/>
</dbReference>
<reference evidence="2 3" key="1">
    <citation type="journal article" date="2019" name="Syst. Appl. Microbiol.">
        <title>Microvirga tunisiensis sp. nov., a root nodule symbiotic bacterium isolated from Lupinus micranthus and L. luteus grown in Northern Tunisia.</title>
        <authorList>
            <person name="Msaddak A."/>
            <person name="Rejili M."/>
            <person name="Duran D."/>
            <person name="Mars M."/>
            <person name="Palacios J.M."/>
            <person name="Ruiz-Argueso T."/>
            <person name="Rey L."/>
            <person name="Imperial J."/>
        </authorList>
    </citation>
    <scope>NUCLEOTIDE SEQUENCE [LARGE SCALE GENOMIC DNA]</scope>
    <source>
        <strain evidence="2 3">Lmie10</strain>
    </source>
</reference>
<dbReference type="RefSeq" id="WP_152715920.1">
    <property type="nucleotide sequence ID" value="NZ_VOSJ01000221.1"/>
</dbReference>
<dbReference type="InterPro" id="IPR012318">
    <property type="entry name" value="HTH_CRP"/>
</dbReference>
<protein>
    <submittedName>
        <fullName evidence="2">Winged helix-turn-helix domain-containing protein</fullName>
    </submittedName>
</protein>